<evidence type="ECO:0000313" key="2">
    <source>
        <dbReference type="EMBL" id="MBM6703959.1"/>
    </source>
</evidence>
<dbReference type="RefSeq" id="WP_205102431.1">
    <property type="nucleotide sequence ID" value="NZ_JACJJC010000007.1"/>
</dbReference>
<accession>A0ABS2DRN4</accession>
<reference evidence="2 3" key="1">
    <citation type="journal article" date="2021" name="Sci. Rep.">
        <title>The distribution of antibiotic resistance genes in chicken gut microbiota commensals.</title>
        <authorList>
            <person name="Juricova H."/>
            <person name="Matiasovicova J."/>
            <person name="Kubasova T."/>
            <person name="Cejkova D."/>
            <person name="Rychlik I."/>
        </authorList>
    </citation>
    <scope>NUCLEOTIDE SEQUENCE [LARGE SCALE GENOMIC DNA]</scope>
    <source>
        <strain evidence="2 3">An829</strain>
    </source>
</reference>
<keyword evidence="3" id="KW-1185">Reference proteome</keyword>
<evidence type="ECO:0000259" key="1">
    <source>
        <dbReference type="Pfam" id="PF04015"/>
    </source>
</evidence>
<comment type="caution">
    <text evidence="2">The sequence shown here is derived from an EMBL/GenBank/DDBJ whole genome shotgun (WGS) entry which is preliminary data.</text>
</comment>
<sequence length="327" mass="36224">MSCCCHHEEEKKACTCTEGEFPQAPVVGSRRVGHDFKGEKAVVYFTRKIDAEHLKKLYALVNGEIIGKVAIKLHTGERHGPNILPRDMVEAFQKDIPDSTIVETNTLYVGDRDTTEKHLETLKVNGWTFCPVDIMDAEGTTMLPVKGGKHFKAVSMGKNIRNYDSMIVLTHFKGHAMGGFGGSMKNIAIGCADGKIGKQQVHAVSDVNLPWDQWPGKELLMETMSESAKATCDHFGKRITFINVLRRMSVDCDCAGLAAAEPTIPDIGILASTDILAVDQASVDMVYTQTHNHDLVERIETRHGLHQLAYMRELGMGKPNYELVEIE</sequence>
<dbReference type="EMBL" id="JACJJC010000007">
    <property type="protein sequence ID" value="MBM6703959.1"/>
    <property type="molecule type" value="Genomic_DNA"/>
</dbReference>
<organism evidence="2 3">
    <name type="scientific">Sutterella massiliensis</name>
    <dbReference type="NCBI Taxonomy" id="1816689"/>
    <lineage>
        <taxon>Bacteria</taxon>
        <taxon>Pseudomonadati</taxon>
        <taxon>Pseudomonadota</taxon>
        <taxon>Betaproteobacteria</taxon>
        <taxon>Burkholderiales</taxon>
        <taxon>Sutterellaceae</taxon>
        <taxon>Sutterella</taxon>
    </lineage>
</organism>
<dbReference type="Proteomes" id="UP000715095">
    <property type="component" value="Unassembled WGS sequence"/>
</dbReference>
<evidence type="ECO:0000313" key="3">
    <source>
        <dbReference type="Proteomes" id="UP000715095"/>
    </source>
</evidence>
<dbReference type="Pfam" id="PF04015">
    <property type="entry name" value="DUF362"/>
    <property type="match status" value="1"/>
</dbReference>
<dbReference type="InterPro" id="IPR007160">
    <property type="entry name" value="DUF362"/>
</dbReference>
<feature type="domain" description="DUF362" evidence="1">
    <location>
        <begin position="69"/>
        <end position="284"/>
    </location>
</feature>
<gene>
    <name evidence="2" type="ORF">H6A60_05605</name>
</gene>
<protein>
    <submittedName>
        <fullName evidence="2">DUF362 domain-containing protein</fullName>
    </submittedName>
</protein>
<proteinExistence type="predicted"/>
<name>A0ABS2DRN4_9BURK</name>